<dbReference type="Proteomes" id="UP000829354">
    <property type="component" value="Chromosome II"/>
</dbReference>
<evidence type="ECO:0000256" key="1">
    <source>
        <dbReference type="SAM" id="MobiDB-lite"/>
    </source>
</evidence>
<dbReference type="EMBL" id="CP092621">
    <property type="protein sequence ID" value="UMM20083.1"/>
    <property type="molecule type" value="Genomic_DNA"/>
</dbReference>
<name>A0AAE9J9B2_CAEBR</name>
<evidence type="ECO:0000313" key="3">
    <source>
        <dbReference type="Proteomes" id="UP000829354"/>
    </source>
</evidence>
<protein>
    <submittedName>
        <fullName evidence="2">Uncharacterized protein</fullName>
    </submittedName>
</protein>
<accession>A0AAE9J9B2</accession>
<feature type="compositionally biased region" description="Polar residues" evidence="1">
    <location>
        <begin position="1"/>
        <end position="11"/>
    </location>
</feature>
<dbReference type="AlphaFoldDB" id="A0AAE9J9B2"/>
<gene>
    <name evidence="2" type="ORF">L5515_015443</name>
</gene>
<feature type="compositionally biased region" description="Polar residues" evidence="1">
    <location>
        <begin position="221"/>
        <end position="235"/>
    </location>
</feature>
<proteinExistence type="predicted"/>
<feature type="region of interest" description="Disordered" evidence="1">
    <location>
        <begin position="217"/>
        <end position="254"/>
    </location>
</feature>
<feature type="compositionally biased region" description="Basic and acidic residues" evidence="1">
    <location>
        <begin position="244"/>
        <end position="254"/>
    </location>
</feature>
<evidence type="ECO:0000313" key="2">
    <source>
        <dbReference type="EMBL" id="UMM20083.1"/>
    </source>
</evidence>
<keyword evidence="3" id="KW-1185">Reference proteome</keyword>
<sequence>MSSSQSLQNELNGVESENDSSATKVKELEKQLVERDEEIANLKREFKDLDDSFLERLEKGVEETNFDYGNKLIEMETKNMKLEIIAKKYEELKKEVADEKDQALASKPGNKDQETLVFVLQKLVHQLEASNQSLRNVIDSCYEAICSETLKTAKVVEVQRKQDRDLEEQRETIKSYEFNATVLKGLIEDLSKEKDELMTKNEDLEFCAALRDEEERMEQELTVSDQETDQAANSSSRKRSICKNVEDEAKKPLE</sequence>
<reference evidence="2 3" key="1">
    <citation type="submission" date="2022-04" db="EMBL/GenBank/DDBJ databases">
        <title>Chromosome-level reference genomes for two strains of Caenorhabditis briggsae: an improved platform for comparative genomics.</title>
        <authorList>
            <person name="Stevens L."/>
            <person name="Andersen E."/>
        </authorList>
    </citation>
    <scope>NUCLEOTIDE SEQUENCE [LARGE SCALE GENOMIC DNA]</scope>
    <source>
        <strain evidence="2">VX34</strain>
        <tissue evidence="2">Whole-organism</tissue>
    </source>
</reference>
<feature type="region of interest" description="Disordered" evidence="1">
    <location>
        <begin position="1"/>
        <end position="28"/>
    </location>
</feature>
<organism evidence="2 3">
    <name type="scientific">Caenorhabditis briggsae</name>
    <dbReference type="NCBI Taxonomy" id="6238"/>
    <lineage>
        <taxon>Eukaryota</taxon>
        <taxon>Metazoa</taxon>
        <taxon>Ecdysozoa</taxon>
        <taxon>Nematoda</taxon>
        <taxon>Chromadorea</taxon>
        <taxon>Rhabditida</taxon>
        <taxon>Rhabditina</taxon>
        <taxon>Rhabditomorpha</taxon>
        <taxon>Rhabditoidea</taxon>
        <taxon>Rhabditidae</taxon>
        <taxon>Peloderinae</taxon>
        <taxon>Caenorhabditis</taxon>
    </lineage>
</organism>
<dbReference type="Gene3D" id="1.20.5.490">
    <property type="entry name" value="Single helix bin"/>
    <property type="match status" value="1"/>
</dbReference>